<feature type="region of interest" description="Disordered" evidence="1">
    <location>
        <begin position="81"/>
        <end position="105"/>
    </location>
</feature>
<keyword evidence="3" id="KW-1185">Reference proteome</keyword>
<sequence>MNRLAKAPATSSSLRSTRPSLITPKRQVSSSFKWSAIILATLFAPRAIIGILDARERAIYNPENRLDNDYLSRLEKTRERARLETGARPSGRSIAKPLKVYEGQN</sequence>
<evidence type="ECO:0000313" key="2">
    <source>
        <dbReference type="EMBL" id="PRP85801.1"/>
    </source>
</evidence>
<protein>
    <submittedName>
        <fullName evidence="2">Uncharacterized protein</fullName>
    </submittedName>
</protein>
<gene>
    <name evidence="2" type="ORF">PROFUN_05993</name>
</gene>
<accession>A0A2P6NPC0</accession>
<dbReference type="Proteomes" id="UP000241769">
    <property type="component" value="Unassembled WGS sequence"/>
</dbReference>
<dbReference type="EMBL" id="MDYQ01000039">
    <property type="protein sequence ID" value="PRP85801.1"/>
    <property type="molecule type" value="Genomic_DNA"/>
</dbReference>
<comment type="caution">
    <text evidence="2">The sequence shown here is derived from an EMBL/GenBank/DDBJ whole genome shotgun (WGS) entry which is preliminary data.</text>
</comment>
<evidence type="ECO:0000313" key="3">
    <source>
        <dbReference type="Proteomes" id="UP000241769"/>
    </source>
</evidence>
<feature type="region of interest" description="Disordered" evidence="1">
    <location>
        <begin position="1"/>
        <end position="20"/>
    </location>
</feature>
<organism evidence="2 3">
    <name type="scientific">Planoprotostelium fungivorum</name>
    <dbReference type="NCBI Taxonomy" id="1890364"/>
    <lineage>
        <taxon>Eukaryota</taxon>
        <taxon>Amoebozoa</taxon>
        <taxon>Evosea</taxon>
        <taxon>Variosea</taxon>
        <taxon>Cavosteliida</taxon>
        <taxon>Cavosteliaceae</taxon>
        <taxon>Planoprotostelium</taxon>
    </lineage>
</organism>
<feature type="compositionally biased region" description="Low complexity" evidence="1">
    <location>
        <begin position="7"/>
        <end position="20"/>
    </location>
</feature>
<dbReference type="AlphaFoldDB" id="A0A2P6NPC0"/>
<reference evidence="2 3" key="1">
    <citation type="journal article" date="2018" name="Genome Biol. Evol.">
        <title>Multiple Roots of Fruiting Body Formation in Amoebozoa.</title>
        <authorList>
            <person name="Hillmann F."/>
            <person name="Forbes G."/>
            <person name="Novohradska S."/>
            <person name="Ferling I."/>
            <person name="Riege K."/>
            <person name="Groth M."/>
            <person name="Westermann M."/>
            <person name="Marz M."/>
            <person name="Spaller T."/>
            <person name="Winckler T."/>
            <person name="Schaap P."/>
            <person name="Glockner G."/>
        </authorList>
    </citation>
    <scope>NUCLEOTIDE SEQUENCE [LARGE SCALE GENOMIC DNA]</scope>
    <source>
        <strain evidence="2 3">Jena</strain>
    </source>
</reference>
<evidence type="ECO:0000256" key="1">
    <source>
        <dbReference type="SAM" id="MobiDB-lite"/>
    </source>
</evidence>
<proteinExistence type="predicted"/>
<name>A0A2P6NPC0_9EUKA</name>
<dbReference type="InParanoid" id="A0A2P6NPC0"/>